<evidence type="ECO:0000256" key="1">
    <source>
        <dbReference type="ARBA" id="ARBA00004383"/>
    </source>
</evidence>
<keyword evidence="3" id="KW-0813">Transport</keyword>
<protein>
    <submittedName>
        <fullName evidence="12">Outer membrane transport energization protein TonB</fullName>
    </submittedName>
</protein>
<evidence type="ECO:0000256" key="8">
    <source>
        <dbReference type="ARBA" id="ARBA00022989"/>
    </source>
</evidence>
<keyword evidence="9 10" id="KW-0472">Membrane</keyword>
<dbReference type="Pfam" id="PF03544">
    <property type="entry name" value="TonB_C"/>
    <property type="match status" value="1"/>
</dbReference>
<dbReference type="AlphaFoldDB" id="A0A7L4US95"/>
<dbReference type="InterPro" id="IPR051045">
    <property type="entry name" value="TonB-dependent_transducer"/>
</dbReference>
<dbReference type="FunFam" id="3.30.1150.10:FF:000002">
    <property type="entry name" value="Energy transducer TonB"/>
    <property type="match status" value="1"/>
</dbReference>
<dbReference type="InterPro" id="IPR006260">
    <property type="entry name" value="TonB/TolA_C"/>
</dbReference>
<dbReference type="RefSeq" id="WP_116496169.1">
    <property type="nucleotide sequence ID" value="NZ_QENZ01000003.1"/>
</dbReference>
<evidence type="ECO:0000259" key="11">
    <source>
        <dbReference type="PROSITE" id="PS52015"/>
    </source>
</evidence>
<dbReference type="SUPFAM" id="SSF74653">
    <property type="entry name" value="TolA/TonB C-terminal domain"/>
    <property type="match status" value="1"/>
</dbReference>
<dbReference type="GO" id="GO:0031992">
    <property type="term" value="F:energy transducer activity"/>
    <property type="evidence" value="ECO:0007669"/>
    <property type="project" value="InterPro"/>
</dbReference>
<keyword evidence="8 10" id="KW-1133">Transmembrane helix</keyword>
<dbReference type="Gene3D" id="3.30.1150.10">
    <property type="match status" value="1"/>
</dbReference>
<dbReference type="InterPro" id="IPR037682">
    <property type="entry name" value="TonB_C"/>
</dbReference>
<keyword evidence="5" id="KW-0997">Cell inner membrane</keyword>
<dbReference type="GO" id="GO:0015031">
    <property type="term" value="P:protein transport"/>
    <property type="evidence" value="ECO:0007669"/>
    <property type="project" value="UniProtKB-KW"/>
</dbReference>
<dbReference type="PANTHER" id="PTHR33446">
    <property type="entry name" value="PROTEIN TONB-RELATED"/>
    <property type="match status" value="1"/>
</dbReference>
<dbReference type="GO" id="GO:0030288">
    <property type="term" value="C:outer membrane-bounded periplasmic space"/>
    <property type="evidence" value="ECO:0007669"/>
    <property type="project" value="InterPro"/>
</dbReference>
<evidence type="ECO:0000256" key="9">
    <source>
        <dbReference type="ARBA" id="ARBA00023136"/>
    </source>
</evidence>
<dbReference type="GO" id="GO:0055085">
    <property type="term" value="P:transmembrane transport"/>
    <property type="evidence" value="ECO:0007669"/>
    <property type="project" value="InterPro"/>
</dbReference>
<evidence type="ECO:0000256" key="4">
    <source>
        <dbReference type="ARBA" id="ARBA00022475"/>
    </source>
</evidence>
<accession>A0A7L4US95</accession>
<evidence type="ECO:0000256" key="5">
    <source>
        <dbReference type="ARBA" id="ARBA00022519"/>
    </source>
</evidence>
<dbReference type="GO" id="GO:0015891">
    <property type="term" value="P:siderophore transport"/>
    <property type="evidence" value="ECO:0007669"/>
    <property type="project" value="InterPro"/>
</dbReference>
<evidence type="ECO:0000256" key="10">
    <source>
        <dbReference type="SAM" id="Phobius"/>
    </source>
</evidence>
<reference evidence="12 13" key="1">
    <citation type="submission" date="2018-05" db="EMBL/GenBank/DDBJ databases">
        <title>Genomic Encyclopedia of Type Strains, Phase IV (KMG-IV): sequencing the most valuable type-strain genomes for metagenomic binning, comparative biology and taxonomic classification.</title>
        <authorList>
            <person name="Goeker M."/>
        </authorList>
    </citation>
    <scope>NUCLEOTIDE SEQUENCE [LARGE SCALE GENOMIC DNA]</scope>
    <source>
        <strain evidence="12 13">DSM 28579</strain>
    </source>
</reference>
<comment type="caution">
    <text evidence="12">The sequence shown here is derived from an EMBL/GenBank/DDBJ whole genome shotgun (WGS) entry which is preliminary data.</text>
</comment>
<dbReference type="NCBIfam" id="TIGR01352">
    <property type="entry name" value="tonB_Cterm"/>
    <property type="match status" value="1"/>
</dbReference>
<comment type="similarity">
    <text evidence="2">Belongs to the TonB family.</text>
</comment>
<gene>
    <name evidence="12" type="ORF">C7377_0972</name>
</gene>
<dbReference type="PANTHER" id="PTHR33446:SF2">
    <property type="entry name" value="PROTEIN TONB"/>
    <property type="match status" value="1"/>
</dbReference>
<evidence type="ECO:0000256" key="7">
    <source>
        <dbReference type="ARBA" id="ARBA00022927"/>
    </source>
</evidence>
<name>A0A7L4US95_BALHA</name>
<feature type="transmembrane region" description="Helical" evidence="10">
    <location>
        <begin position="16"/>
        <end position="34"/>
    </location>
</feature>
<evidence type="ECO:0000313" key="12">
    <source>
        <dbReference type="EMBL" id="PVX52643.1"/>
    </source>
</evidence>
<dbReference type="PROSITE" id="PS52015">
    <property type="entry name" value="TONB_CTD"/>
    <property type="match status" value="1"/>
</dbReference>
<organism evidence="12 13">
    <name type="scientific">Balneicella halophila</name>
    <dbReference type="NCBI Taxonomy" id="1537566"/>
    <lineage>
        <taxon>Bacteria</taxon>
        <taxon>Pseudomonadati</taxon>
        <taxon>Bacteroidota</taxon>
        <taxon>Bacteroidia</taxon>
        <taxon>Bacteroidales</taxon>
        <taxon>Balneicellaceae</taxon>
        <taxon>Balneicella</taxon>
    </lineage>
</organism>
<dbReference type="PRINTS" id="PR01374">
    <property type="entry name" value="TONBPROTEIN"/>
</dbReference>
<keyword evidence="13" id="KW-1185">Reference proteome</keyword>
<dbReference type="OrthoDB" id="9814002at2"/>
<evidence type="ECO:0000313" key="13">
    <source>
        <dbReference type="Proteomes" id="UP000251835"/>
    </source>
</evidence>
<dbReference type="InterPro" id="IPR003538">
    <property type="entry name" value="TonB"/>
</dbReference>
<proteinExistence type="inferred from homology"/>
<keyword evidence="4" id="KW-1003">Cell membrane</keyword>
<dbReference type="GO" id="GO:0098797">
    <property type="term" value="C:plasma membrane protein complex"/>
    <property type="evidence" value="ECO:0007669"/>
    <property type="project" value="TreeGrafter"/>
</dbReference>
<evidence type="ECO:0000256" key="2">
    <source>
        <dbReference type="ARBA" id="ARBA00006555"/>
    </source>
</evidence>
<feature type="domain" description="TonB C-terminal" evidence="11">
    <location>
        <begin position="138"/>
        <end position="228"/>
    </location>
</feature>
<dbReference type="EMBL" id="QENZ01000003">
    <property type="protein sequence ID" value="PVX52643.1"/>
    <property type="molecule type" value="Genomic_DNA"/>
</dbReference>
<sequence length="228" mass="26206">MELKKSPKADLEKRRTLFLEIGLVAALLFVWAMFEWSVEPEKVDEVKYAMDQELEEDIVITRQDVPPPPPPPPPPKQQQVIDVIEVTEEKLDVKDEIQVDAEADVEEVVEVQEIEEEEEVIEEQKVFVRVEKMPEYPGGTKELLKYLAKNIKYPQIAADNGIQGKVYLKFVVEKDGKVGDVQVLRSPDKLLEKEAVRVVKTLPKFSPGMQRGKPVRVWYQVPVTFKLQ</sequence>
<evidence type="ECO:0000256" key="6">
    <source>
        <dbReference type="ARBA" id="ARBA00022692"/>
    </source>
</evidence>
<keyword evidence="7" id="KW-0653">Protein transport</keyword>
<keyword evidence="6 10" id="KW-0812">Transmembrane</keyword>
<dbReference type="Proteomes" id="UP000251835">
    <property type="component" value="Unassembled WGS sequence"/>
</dbReference>
<comment type="subcellular location">
    <subcellularLocation>
        <location evidence="1">Cell inner membrane</location>
        <topology evidence="1">Single-pass membrane protein</topology>
        <orientation evidence="1">Periplasmic side</orientation>
    </subcellularLocation>
</comment>
<evidence type="ECO:0000256" key="3">
    <source>
        <dbReference type="ARBA" id="ARBA00022448"/>
    </source>
</evidence>